<dbReference type="InterPro" id="IPR036390">
    <property type="entry name" value="WH_DNA-bd_sf"/>
</dbReference>
<dbReference type="InterPro" id="IPR036388">
    <property type="entry name" value="WH-like_DNA-bd_sf"/>
</dbReference>
<dbReference type="Proteomes" id="UP000502248">
    <property type="component" value="Chromosome"/>
</dbReference>
<dbReference type="Pfam" id="PF12840">
    <property type="entry name" value="HTH_20"/>
    <property type="match status" value="1"/>
</dbReference>
<dbReference type="InterPro" id="IPR011991">
    <property type="entry name" value="ArsR-like_HTH"/>
</dbReference>
<organism evidence="3 4">
    <name type="scientific">Cohnella herbarum</name>
    <dbReference type="NCBI Taxonomy" id="2728023"/>
    <lineage>
        <taxon>Bacteria</taxon>
        <taxon>Bacillati</taxon>
        <taxon>Bacillota</taxon>
        <taxon>Bacilli</taxon>
        <taxon>Bacillales</taxon>
        <taxon>Paenibacillaceae</taxon>
        <taxon>Cohnella</taxon>
    </lineage>
</organism>
<dbReference type="PROSITE" id="PS50987">
    <property type="entry name" value="HTH_ARSR_2"/>
    <property type="match status" value="1"/>
</dbReference>
<dbReference type="NCBIfam" id="NF033788">
    <property type="entry name" value="HTH_metalloreg"/>
    <property type="match status" value="1"/>
</dbReference>
<name>A0A7Z2ZQP2_9BACL</name>
<evidence type="ECO:0000313" key="3">
    <source>
        <dbReference type="EMBL" id="QJD88324.1"/>
    </source>
</evidence>
<gene>
    <name evidence="3" type="ORF">HH215_24470</name>
</gene>
<evidence type="ECO:0000313" key="4">
    <source>
        <dbReference type="Proteomes" id="UP000502248"/>
    </source>
</evidence>
<dbReference type="SMART" id="SM00418">
    <property type="entry name" value="HTH_ARSR"/>
    <property type="match status" value="1"/>
</dbReference>
<dbReference type="Gene3D" id="1.10.10.10">
    <property type="entry name" value="Winged helix-like DNA-binding domain superfamily/Winged helix DNA-binding domain"/>
    <property type="match status" value="1"/>
</dbReference>
<proteinExistence type="predicted"/>
<sequence>MLNAERIFTAIGDPLRRDLLEKLAKESPKTATQLAELFPITRQGVLKHLNALQEAGLVTVRISGREKRYFLTPEPLSVLSDWAKSVGDMWDERLPRLKEMLENERKA</sequence>
<dbReference type="PANTHER" id="PTHR38600:SF1">
    <property type="entry name" value="TRANSCRIPTIONAL REGULATORY PROTEIN"/>
    <property type="match status" value="1"/>
</dbReference>
<dbReference type="PANTHER" id="PTHR38600">
    <property type="entry name" value="TRANSCRIPTIONAL REGULATORY PROTEIN"/>
    <property type="match status" value="1"/>
</dbReference>
<accession>A0A7Z2ZQP2</accession>
<dbReference type="CDD" id="cd00090">
    <property type="entry name" value="HTH_ARSR"/>
    <property type="match status" value="1"/>
</dbReference>
<dbReference type="EMBL" id="CP051680">
    <property type="protein sequence ID" value="QJD88324.1"/>
    <property type="molecule type" value="Genomic_DNA"/>
</dbReference>
<dbReference type="GO" id="GO:0003677">
    <property type="term" value="F:DNA binding"/>
    <property type="evidence" value="ECO:0007669"/>
    <property type="project" value="UniProtKB-KW"/>
</dbReference>
<dbReference type="InterPro" id="IPR001845">
    <property type="entry name" value="HTH_ArsR_DNA-bd_dom"/>
</dbReference>
<dbReference type="GO" id="GO:0003700">
    <property type="term" value="F:DNA-binding transcription factor activity"/>
    <property type="evidence" value="ECO:0007669"/>
    <property type="project" value="InterPro"/>
</dbReference>
<dbReference type="KEGG" id="cheb:HH215_24470"/>
<protein>
    <submittedName>
        <fullName evidence="3">Helix-turn-helix transcriptional regulator</fullName>
    </submittedName>
</protein>
<keyword evidence="1" id="KW-0238">DNA-binding</keyword>
<keyword evidence="4" id="KW-1185">Reference proteome</keyword>
<reference evidence="3 4" key="1">
    <citation type="submission" date="2020-04" db="EMBL/GenBank/DDBJ databases">
        <title>Genome sequencing of novel species.</title>
        <authorList>
            <person name="Heo J."/>
            <person name="Kim S.-J."/>
            <person name="Kim J.-S."/>
            <person name="Hong S.-B."/>
            <person name="Kwon S.-W."/>
        </authorList>
    </citation>
    <scope>NUCLEOTIDE SEQUENCE [LARGE SCALE GENOMIC DNA]</scope>
    <source>
        <strain evidence="3 4">MFER-1</strain>
    </source>
</reference>
<evidence type="ECO:0000256" key="1">
    <source>
        <dbReference type="ARBA" id="ARBA00023125"/>
    </source>
</evidence>
<evidence type="ECO:0000259" key="2">
    <source>
        <dbReference type="PROSITE" id="PS50987"/>
    </source>
</evidence>
<feature type="domain" description="HTH arsR-type" evidence="2">
    <location>
        <begin position="1"/>
        <end position="93"/>
    </location>
</feature>
<dbReference type="SUPFAM" id="SSF46785">
    <property type="entry name" value="Winged helix' DNA-binding domain"/>
    <property type="match status" value="1"/>
</dbReference>
<dbReference type="AlphaFoldDB" id="A0A7Z2ZQP2"/>